<evidence type="ECO:0000259" key="1">
    <source>
        <dbReference type="Pfam" id="PF08241"/>
    </source>
</evidence>
<dbReference type="AlphaFoldDB" id="A0A0F9Q3Q5"/>
<protein>
    <recommendedName>
        <fullName evidence="1">Methyltransferase type 11 domain-containing protein</fullName>
    </recommendedName>
</protein>
<dbReference type="GO" id="GO:0008757">
    <property type="term" value="F:S-adenosylmethionine-dependent methyltransferase activity"/>
    <property type="evidence" value="ECO:0007669"/>
    <property type="project" value="InterPro"/>
</dbReference>
<name>A0A0F9Q3Q5_9ZZZZ</name>
<dbReference type="Pfam" id="PF08241">
    <property type="entry name" value="Methyltransf_11"/>
    <property type="match status" value="1"/>
</dbReference>
<evidence type="ECO:0000313" key="2">
    <source>
        <dbReference type="EMBL" id="KKN07876.1"/>
    </source>
</evidence>
<dbReference type="Gene3D" id="3.40.50.150">
    <property type="entry name" value="Vaccinia Virus protein VP39"/>
    <property type="match status" value="1"/>
</dbReference>
<dbReference type="SUPFAM" id="SSF53335">
    <property type="entry name" value="S-adenosyl-L-methionine-dependent methyltransferases"/>
    <property type="match status" value="1"/>
</dbReference>
<sequence>MQSKWFTTNEGYRNRSRVLREASHKIISWVGEFVEFHGVSNGLALDVGSGTGFFCGLPEEDSEYCYYAGDKVSLDPFICRPVRGGIIGVGEFLPFRGDFFDIIFCVSSFSHMIDPSACIKEIYRVLRKRGRFFVGAMSDRCCDVYHLWFPSTDELKRILSLPFEIKKFRYDSRMCMFELVKLASLP</sequence>
<dbReference type="EMBL" id="LAZR01004517">
    <property type="protein sequence ID" value="KKN07876.1"/>
    <property type="molecule type" value="Genomic_DNA"/>
</dbReference>
<organism evidence="2">
    <name type="scientific">marine sediment metagenome</name>
    <dbReference type="NCBI Taxonomy" id="412755"/>
    <lineage>
        <taxon>unclassified sequences</taxon>
        <taxon>metagenomes</taxon>
        <taxon>ecological metagenomes</taxon>
    </lineage>
</organism>
<feature type="domain" description="Methyltransferase type 11" evidence="1">
    <location>
        <begin position="45"/>
        <end position="134"/>
    </location>
</feature>
<dbReference type="CDD" id="cd02440">
    <property type="entry name" value="AdoMet_MTases"/>
    <property type="match status" value="1"/>
</dbReference>
<dbReference type="InterPro" id="IPR013216">
    <property type="entry name" value="Methyltransf_11"/>
</dbReference>
<dbReference type="InterPro" id="IPR029063">
    <property type="entry name" value="SAM-dependent_MTases_sf"/>
</dbReference>
<reference evidence="2" key="1">
    <citation type="journal article" date="2015" name="Nature">
        <title>Complex archaea that bridge the gap between prokaryotes and eukaryotes.</title>
        <authorList>
            <person name="Spang A."/>
            <person name="Saw J.H."/>
            <person name="Jorgensen S.L."/>
            <person name="Zaremba-Niedzwiedzka K."/>
            <person name="Martijn J."/>
            <person name="Lind A.E."/>
            <person name="van Eijk R."/>
            <person name="Schleper C."/>
            <person name="Guy L."/>
            <person name="Ettema T.J."/>
        </authorList>
    </citation>
    <scope>NUCLEOTIDE SEQUENCE</scope>
</reference>
<accession>A0A0F9Q3Q5</accession>
<comment type="caution">
    <text evidence="2">The sequence shown here is derived from an EMBL/GenBank/DDBJ whole genome shotgun (WGS) entry which is preliminary data.</text>
</comment>
<gene>
    <name evidence="2" type="ORF">LCGC14_1062490</name>
</gene>
<proteinExistence type="predicted"/>